<dbReference type="PANTHER" id="PTHR13005:SF4">
    <property type="entry name" value="CYSTEINE-RICH HYDROPHOBIC PROTEIN"/>
    <property type="match status" value="1"/>
</dbReference>
<dbReference type="InterPro" id="IPR019383">
    <property type="entry name" value="Golgin_A_7/ERF4"/>
</dbReference>
<accession>A0A0R3QKJ4</accession>
<reference evidence="7" key="1">
    <citation type="submission" date="2017-02" db="UniProtKB">
        <authorList>
            <consortium name="WormBaseParasite"/>
        </authorList>
    </citation>
    <scope>IDENTIFICATION</scope>
</reference>
<evidence type="ECO:0000259" key="4">
    <source>
        <dbReference type="Pfam" id="PF10256"/>
    </source>
</evidence>
<keyword evidence="3" id="KW-0812">Transmembrane</keyword>
<gene>
    <name evidence="5" type="ORF">BTMF_LOCUS6221</name>
</gene>
<dbReference type="AlphaFoldDB" id="A0A0R3QKJ4"/>
<dbReference type="PANTHER" id="PTHR13005">
    <property type="entry name" value="CYSTEINE-RICH HYDROPHOBIC DOMAIN PROTEIN BRAIN X-LINKED PROTEIN"/>
    <property type="match status" value="1"/>
</dbReference>
<dbReference type="EMBL" id="UZAG01015527">
    <property type="protein sequence ID" value="VDO21184.1"/>
    <property type="molecule type" value="Genomic_DNA"/>
</dbReference>
<organism evidence="7">
    <name type="scientific">Brugia timori</name>
    <dbReference type="NCBI Taxonomy" id="42155"/>
    <lineage>
        <taxon>Eukaryota</taxon>
        <taxon>Metazoa</taxon>
        <taxon>Ecdysozoa</taxon>
        <taxon>Nematoda</taxon>
        <taxon>Chromadorea</taxon>
        <taxon>Rhabditida</taxon>
        <taxon>Spirurina</taxon>
        <taxon>Spiruromorpha</taxon>
        <taxon>Filarioidea</taxon>
        <taxon>Onchocercidae</taxon>
        <taxon>Brugia</taxon>
    </lineage>
</organism>
<evidence type="ECO:0000256" key="3">
    <source>
        <dbReference type="SAM" id="Phobius"/>
    </source>
</evidence>
<sequence length="213" mass="24330">MVETRNQIRLLEWFTVAGQLGRMEREREAGHVLDVYGRVCLHVLTGRHPERTMSSDIDIIEIVDDIPSPMVCSKEPIIFRGVGHLTMFGLSSRFDTEFPTVLTGRLAPEELADTMRKINGVLARSMSGNVRWLICGLLFCCCTVGCSLWPVVCLNKRTVHALEKLLDHENQTLYNKLGLHWRLVRRPVEVNYSMTEYVLLLEILPKTLLLLPD</sequence>
<dbReference type="Pfam" id="PF10256">
    <property type="entry name" value="Erf4"/>
    <property type="match status" value="1"/>
</dbReference>
<dbReference type="GO" id="GO:0016020">
    <property type="term" value="C:membrane"/>
    <property type="evidence" value="ECO:0007669"/>
    <property type="project" value="UniProtKB-SubCell"/>
</dbReference>
<proteinExistence type="predicted"/>
<keyword evidence="2 3" id="KW-0472">Membrane</keyword>
<protein>
    <submittedName>
        <fullName evidence="7">Erf4 domain-containing protein</fullName>
    </submittedName>
</protein>
<evidence type="ECO:0000313" key="5">
    <source>
        <dbReference type="EMBL" id="VDO21184.1"/>
    </source>
</evidence>
<keyword evidence="3" id="KW-1133">Transmembrane helix</keyword>
<comment type="subcellular location">
    <subcellularLocation>
        <location evidence="1">Membrane</location>
    </subcellularLocation>
</comment>
<dbReference type="Proteomes" id="UP000280834">
    <property type="component" value="Unassembled WGS sequence"/>
</dbReference>
<name>A0A0R3QKJ4_9BILA</name>
<reference evidence="5 6" key="2">
    <citation type="submission" date="2018-11" db="EMBL/GenBank/DDBJ databases">
        <authorList>
            <consortium name="Pathogen Informatics"/>
        </authorList>
    </citation>
    <scope>NUCLEOTIDE SEQUENCE [LARGE SCALE GENOMIC DNA]</scope>
</reference>
<evidence type="ECO:0000256" key="1">
    <source>
        <dbReference type="ARBA" id="ARBA00004370"/>
    </source>
</evidence>
<evidence type="ECO:0000313" key="6">
    <source>
        <dbReference type="Proteomes" id="UP000280834"/>
    </source>
</evidence>
<keyword evidence="6" id="KW-1185">Reference proteome</keyword>
<dbReference type="STRING" id="42155.A0A0R3QKJ4"/>
<evidence type="ECO:0000256" key="2">
    <source>
        <dbReference type="ARBA" id="ARBA00023136"/>
    </source>
</evidence>
<dbReference type="InterPro" id="IPR039735">
    <property type="entry name" value="CHIC1/2"/>
</dbReference>
<feature type="transmembrane region" description="Helical" evidence="3">
    <location>
        <begin position="132"/>
        <end position="152"/>
    </location>
</feature>
<evidence type="ECO:0000313" key="7">
    <source>
        <dbReference type="WBParaSite" id="BTMF_0000814001-mRNA-1"/>
    </source>
</evidence>
<dbReference type="WBParaSite" id="BTMF_0000814001-mRNA-1">
    <property type="protein sequence ID" value="BTMF_0000814001-mRNA-1"/>
    <property type="gene ID" value="BTMF_0000814001"/>
</dbReference>
<feature type="domain" description="Golgin subfamily A member 7/ERF4" evidence="4">
    <location>
        <begin position="92"/>
        <end position="183"/>
    </location>
</feature>